<evidence type="ECO:0000313" key="3">
    <source>
        <dbReference type="EMBL" id="GGH60761.1"/>
    </source>
</evidence>
<feature type="compositionally biased region" description="Polar residues" evidence="1">
    <location>
        <begin position="52"/>
        <end position="61"/>
    </location>
</feature>
<gene>
    <name evidence="3" type="ORF">GCM10011379_08970</name>
</gene>
<feature type="region of interest" description="Disordered" evidence="1">
    <location>
        <begin position="29"/>
        <end position="61"/>
    </location>
</feature>
<reference evidence="3" key="2">
    <citation type="submission" date="2020-09" db="EMBL/GenBank/DDBJ databases">
        <authorList>
            <person name="Sun Q."/>
            <person name="Zhou Y."/>
        </authorList>
    </citation>
    <scope>NUCLEOTIDE SEQUENCE</scope>
    <source>
        <strain evidence="3">CGMCC 1.15290</strain>
    </source>
</reference>
<dbReference type="RefSeq" id="WP_188950774.1">
    <property type="nucleotide sequence ID" value="NZ_BMIB01000001.1"/>
</dbReference>
<protein>
    <recommendedName>
        <fullName evidence="5">Lipocalin-like domain-containing protein</fullName>
    </recommendedName>
</protein>
<evidence type="ECO:0000256" key="1">
    <source>
        <dbReference type="SAM" id="MobiDB-lite"/>
    </source>
</evidence>
<proteinExistence type="predicted"/>
<feature type="signal peptide" evidence="2">
    <location>
        <begin position="1"/>
        <end position="20"/>
    </location>
</feature>
<comment type="caution">
    <text evidence="3">The sequence shown here is derived from an EMBL/GenBank/DDBJ whole genome shotgun (WGS) entry which is preliminary data.</text>
</comment>
<accession>A0A917MS37</accession>
<evidence type="ECO:0000313" key="4">
    <source>
        <dbReference type="Proteomes" id="UP000627292"/>
    </source>
</evidence>
<dbReference type="PROSITE" id="PS51257">
    <property type="entry name" value="PROKAR_LIPOPROTEIN"/>
    <property type="match status" value="1"/>
</dbReference>
<sequence length="240" mass="25363">MKKYLLLCVMAVITALTSCQKETSIDTYNPNETGNNGGSNGGGNGNGNGSGTDTTKPGNPGNTSSLIGTWIFTGMQAKLVSDMTMSVQGMGTRSVTTTEYTTTDNSGTITFTTDKATTKDIVYSVSTTSKAKIYVTGMETQDYSFPFAYTASASSGSNNYRTVNSDSLYFPGGGLVSVDVPNNTGQNGTYPTQAAGYKYKITGNTLTLSLNTNIKPDMPPMEGVTYNGNNHVNIVMSFKK</sequence>
<dbReference type="Proteomes" id="UP000627292">
    <property type="component" value="Unassembled WGS sequence"/>
</dbReference>
<organism evidence="3 4">
    <name type="scientific">Filimonas zeae</name>
    <dbReference type="NCBI Taxonomy" id="1737353"/>
    <lineage>
        <taxon>Bacteria</taxon>
        <taxon>Pseudomonadati</taxon>
        <taxon>Bacteroidota</taxon>
        <taxon>Chitinophagia</taxon>
        <taxon>Chitinophagales</taxon>
        <taxon>Chitinophagaceae</taxon>
        <taxon>Filimonas</taxon>
    </lineage>
</organism>
<feature type="compositionally biased region" description="Gly residues" evidence="1">
    <location>
        <begin position="35"/>
        <end position="50"/>
    </location>
</feature>
<dbReference type="AlphaFoldDB" id="A0A917MS37"/>
<dbReference type="EMBL" id="BMIB01000001">
    <property type="protein sequence ID" value="GGH60761.1"/>
    <property type="molecule type" value="Genomic_DNA"/>
</dbReference>
<keyword evidence="2" id="KW-0732">Signal</keyword>
<keyword evidence="4" id="KW-1185">Reference proteome</keyword>
<name>A0A917MS37_9BACT</name>
<reference evidence="3" key="1">
    <citation type="journal article" date="2014" name="Int. J. Syst. Evol. Microbiol.">
        <title>Complete genome sequence of Corynebacterium casei LMG S-19264T (=DSM 44701T), isolated from a smear-ripened cheese.</title>
        <authorList>
            <consortium name="US DOE Joint Genome Institute (JGI-PGF)"/>
            <person name="Walter F."/>
            <person name="Albersmeier A."/>
            <person name="Kalinowski J."/>
            <person name="Ruckert C."/>
        </authorList>
    </citation>
    <scope>NUCLEOTIDE SEQUENCE</scope>
    <source>
        <strain evidence="3">CGMCC 1.15290</strain>
    </source>
</reference>
<evidence type="ECO:0000256" key="2">
    <source>
        <dbReference type="SAM" id="SignalP"/>
    </source>
</evidence>
<feature type="chain" id="PRO_5037594308" description="Lipocalin-like domain-containing protein" evidence="2">
    <location>
        <begin position="21"/>
        <end position="240"/>
    </location>
</feature>
<evidence type="ECO:0008006" key="5">
    <source>
        <dbReference type="Google" id="ProtNLM"/>
    </source>
</evidence>